<feature type="domain" description="SSAP RNA binding" evidence="1">
    <location>
        <begin position="10"/>
        <end position="162"/>
    </location>
</feature>
<sequence>MTEKKIITDFQKMTEIDVSKRIQQKGKFNYLPWSDAHELMKKHDSNAIISIREFEHWMVVKGDRKEFLVSKELPYQTTNGGSYVEVSVLFKEVEETEIYPILDFKNNDVTSPTMTQVNKALKRAFVKALAKHGLGLYIYRGEDLPEPPTIEVKDLEKTEAALSALSEIVGFDATEEMIKRLNLWIEESYPQLDKITKLEQMNKQHYGMIGRLIAQATNQAEKAKKEKK</sequence>
<gene>
    <name evidence="2" type="ORF">QuyetLC_22680</name>
</gene>
<evidence type="ECO:0000313" key="2">
    <source>
        <dbReference type="EMBL" id="GEU27901.1"/>
    </source>
</evidence>
<accession>A0A640NPD6</accession>
<proteinExistence type="predicted"/>
<organism evidence="2">
    <name type="scientific">Bacillus anthracis</name>
    <name type="common">anthrax bacterium</name>
    <dbReference type="NCBI Taxonomy" id="1392"/>
    <lineage>
        <taxon>Bacteria</taxon>
        <taxon>Bacillati</taxon>
        <taxon>Bacillota</taxon>
        <taxon>Bacilli</taxon>
        <taxon>Bacillales</taxon>
        <taxon>Bacillaceae</taxon>
        <taxon>Bacillus</taxon>
        <taxon>Bacillus cereus group</taxon>
    </lineage>
</organism>
<dbReference type="AlphaFoldDB" id="A0A640NPD6"/>
<dbReference type="Pfam" id="PF06378">
    <property type="entry name" value="SSAP_Sak"/>
    <property type="match status" value="1"/>
</dbReference>
<dbReference type="EMBL" id="BLEY01000021">
    <property type="protein sequence ID" value="GEU27901.1"/>
    <property type="molecule type" value="Genomic_DNA"/>
</dbReference>
<name>A0A640NPD6_BACAN</name>
<comment type="caution">
    <text evidence="2">The sequence shown here is derived from an EMBL/GenBank/DDBJ whole genome shotgun (WGS) entry which is preliminary data.</text>
</comment>
<reference evidence="2" key="2">
    <citation type="submission" date="2019-12" db="EMBL/GenBank/DDBJ databases">
        <authorList>
            <person name="Hoang T.H.H."/>
            <person name="Okutani A."/>
        </authorList>
    </citation>
    <scope>NUCLEOTIDE SEQUENCE</scope>
    <source>
        <strain evidence="2">QuyetLC</strain>
    </source>
</reference>
<reference evidence="2" key="1">
    <citation type="submission" date="2019-12" db="EMBL/GenBank/DDBJ databases">
        <title>Epidemiological and comparative genomic analysis of Bacillus anthracis isolated from northern Vietnam.</title>
        <authorList>
            <person name="Hoang T.T.H."/>
            <person name="Dang D.A."/>
            <person name="Pham M.H."/>
            <person name="Luong M.H."/>
            <person name="Tran N.D."/>
            <person name="Nguyen T.H."/>
            <person name="Nguyen T.T."/>
            <person name="Inoue S."/>
            <person name="Morikawa S."/>
            <person name="Okutani A."/>
        </authorList>
    </citation>
    <scope>NUCLEOTIDE SEQUENCE</scope>
    <source>
        <strain evidence="2">QuyetLC</strain>
    </source>
</reference>
<protein>
    <recommendedName>
        <fullName evidence="1">SSAP RNA binding domain-containing protein</fullName>
    </recommendedName>
</protein>
<evidence type="ECO:0000259" key="1">
    <source>
        <dbReference type="Pfam" id="PF06378"/>
    </source>
</evidence>
<dbReference type="InterPro" id="IPR009425">
    <property type="entry name" value="DSRM_SSAP"/>
</dbReference>